<reference evidence="1 2" key="2">
    <citation type="submission" date="2018-11" db="EMBL/GenBank/DDBJ databases">
        <authorList>
            <consortium name="Pathogen Informatics"/>
        </authorList>
    </citation>
    <scope>NUCLEOTIDE SEQUENCE [LARGE SCALE GENOMIC DNA]</scope>
    <source>
        <strain evidence="1 2">Egypt</strain>
    </source>
</reference>
<protein>
    <submittedName>
        <fullName evidence="3">Transposase</fullName>
    </submittedName>
</protein>
<reference evidence="3" key="1">
    <citation type="submission" date="2016-06" db="UniProtKB">
        <authorList>
            <consortium name="WormBaseParasite"/>
        </authorList>
    </citation>
    <scope>IDENTIFICATION</scope>
</reference>
<keyword evidence="2" id="KW-1185">Reference proteome</keyword>
<dbReference type="WBParaSite" id="ECPE_0001772301-mRNA-1">
    <property type="protein sequence ID" value="ECPE_0001772301-mRNA-1"/>
    <property type="gene ID" value="ECPE_0001772301"/>
</dbReference>
<evidence type="ECO:0000313" key="1">
    <source>
        <dbReference type="EMBL" id="VDP94983.1"/>
    </source>
</evidence>
<organism evidence="3">
    <name type="scientific">Echinostoma caproni</name>
    <dbReference type="NCBI Taxonomy" id="27848"/>
    <lineage>
        <taxon>Eukaryota</taxon>
        <taxon>Metazoa</taxon>
        <taxon>Spiralia</taxon>
        <taxon>Lophotrochozoa</taxon>
        <taxon>Platyhelminthes</taxon>
        <taxon>Trematoda</taxon>
        <taxon>Digenea</taxon>
        <taxon>Plagiorchiida</taxon>
        <taxon>Echinostomata</taxon>
        <taxon>Echinostomatoidea</taxon>
        <taxon>Echinostomatidae</taxon>
        <taxon>Echinostoma</taxon>
    </lineage>
</organism>
<dbReference type="Proteomes" id="UP000272942">
    <property type="component" value="Unassembled WGS sequence"/>
</dbReference>
<name>A0A183BEP3_9TREM</name>
<accession>A0A183BEP3</accession>
<proteinExistence type="predicted"/>
<dbReference type="AlphaFoldDB" id="A0A183BEP3"/>
<dbReference type="EMBL" id="UZAN01070823">
    <property type="protein sequence ID" value="VDP94983.1"/>
    <property type="molecule type" value="Genomic_DNA"/>
</dbReference>
<gene>
    <name evidence="1" type="ORF">ECPE_LOCUS17678</name>
</gene>
<evidence type="ECO:0000313" key="2">
    <source>
        <dbReference type="Proteomes" id="UP000272942"/>
    </source>
</evidence>
<sequence length="71" mass="8227">MQIRVLQEIDTQYSSGNIRKNERPVLQEIDTQYSSGNIRKNERPWMPSLPSQVDREWSCSKSWSGSAIRSA</sequence>
<evidence type="ECO:0000313" key="3">
    <source>
        <dbReference type="WBParaSite" id="ECPE_0001772301-mRNA-1"/>
    </source>
</evidence>